<feature type="region of interest" description="Disordered" evidence="2">
    <location>
        <begin position="73"/>
        <end position="102"/>
    </location>
</feature>
<feature type="transmembrane region" description="Helical" evidence="3">
    <location>
        <begin position="131"/>
        <end position="152"/>
    </location>
</feature>
<keyword evidence="3" id="KW-0472">Membrane</keyword>
<feature type="coiled-coil region" evidence="1">
    <location>
        <begin position="304"/>
        <end position="346"/>
    </location>
</feature>
<organism evidence="4 5">
    <name type="scientific">Parastrongyloides trichosuri</name>
    <name type="common">Possum-specific nematode worm</name>
    <dbReference type="NCBI Taxonomy" id="131310"/>
    <lineage>
        <taxon>Eukaryota</taxon>
        <taxon>Metazoa</taxon>
        <taxon>Ecdysozoa</taxon>
        <taxon>Nematoda</taxon>
        <taxon>Chromadorea</taxon>
        <taxon>Rhabditida</taxon>
        <taxon>Tylenchina</taxon>
        <taxon>Panagrolaimomorpha</taxon>
        <taxon>Strongyloidoidea</taxon>
        <taxon>Strongyloididae</taxon>
        <taxon>Parastrongyloides</taxon>
    </lineage>
</organism>
<dbReference type="AlphaFoldDB" id="A0A0N4ZR66"/>
<keyword evidence="1" id="KW-0175">Coiled coil</keyword>
<dbReference type="WBParaSite" id="PTRK_0001100300.1">
    <property type="protein sequence ID" value="PTRK_0001100300.1"/>
    <property type="gene ID" value="PTRK_0001100300"/>
</dbReference>
<accession>A0A0N4ZR66</accession>
<reference evidence="5" key="1">
    <citation type="submission" date="2017-02" db="UniProtKB">
        <authorList>
            <consortium name="WormBaseParasite"/>
        </authorList>
    </citation>
    <scope>IDENTIFICATION</scope>
</reference>
<evidence type="ECO:0000256" key="1">
    <source>
        <dbReference type="SAM" id="Coils"/>
    </source>
</evidence>
<dbReference type="Proteomes" id="UP000038045">
    <property type="component" value="Unplaced"/>
</dbReference>
<keyword evidence="4" id="KW-1185">Reference proteome</keyword>
<evidence type="ECO:0000256" key="2">
    <source>
        <dbReference type="SAM" id="MobiDB-lite"/>
    </source>
</evidence>
<keyword evidence="3" id="KW-0812">Transmembrane</keyword>
<proteinExistence type="predicted"/>
<feature type="transmembrane region" description="Helical" evidence="3">
    <location>
        <begin position="172"/>
        <end position="198"/>
    </location>
</feature>
<feature type="transmembrane region" description="Helical" evidence="3">
    <location>
        <begin position="242"/>
        <end position="262"/>
    </location>
</feature>
<feature type="transmembrane region" description="Helical" evidence="3">
    <location>
        <begin position="205"/>
        <end position="230"/>
    </location>
</feature>
<name>A0A0N4ZR66_PARTI</name>
<evidence type="ECO:0000256" key="3">
    <source>
        <dbReference type="SAM" id="Phobius"/>
    </source>
</evidence>
<evidence type="ECO:0000313" key="5">
    <source>
        <dbReference type="WBParaSite" id="PTRK_0001100300.1"/>
    </source>
</evidence>
<keyword evidence="3" id="KW-1133">Transmembrane helix</keyword>
<evidence type="ECO:0000313" key="4">
    <source>
        <dbReference type="Proteomes" id="UP000038045"/>
    </source>
</evidence>
<feature type="compositionally biased region" description="Basic and acidic residues" evidence="2">
    <location>
        <begin position="75"/>
        <end position="102"/>
    </location>
</feature>
<sequence>MSQIEKSFEVFTAVAKNKKEKDTKKKHQEIREVYKKLRIIRQQRENALIKEKIRLLKQPESVLTHFTTASASVDNPDKESDIERGDDFDRKKNKSKTSEESYEYPEKQNFREKITQFFLNIFKPYHGVRHLLFYSMVLQLLGFVTALTRIVLENANKNYVMDYEEYKYQLNAVSQITNSLFIVNFIELSFLGFFIIFYKRALFGPWLIFILFFATGWVSLLIVCYGMIIYVFRRRLYFVPTFLRVVNGAIFLLHIIFIYLAILKSANEKKLIIKEEVADYINMKRKEKLPKNLKEYLEHTITRKEDCLALLKNSENNNEKEKEQMKKEKEEKNKVIFNKLREYKRKQAQNQNDYLKLDILRGSEDIKDVKEFIKFGNSQEAIDEELTAKE</sequence>
<protein>
    <submittedName>
        <fullName evidence="5">Transmembrane protein</fullName>
    </submittedName>
</protein>